<evidence type="ECO:0008006" key="3">
    <source>
        <dbReference type="Google" id="ProtNLM"/>
    </source>
</evidence>
<evidence type="ECO:0000313" key="1">
    <source>
        <dbReference type="EMBL" id="KAE9408852.1"/>
    </source>
</evidence>
<gene>
    <name evidence="1" type="ORF">BT96DRAFT_913566</name>
</gene>
<accession>A0A6A4I9R7</accession>
<dbReference type="InterPro" id="IPR011333">
    <property type="entry name" value="SKP1/BTB/POZ_sf"/>
</dbReference>
<name>A0A6A4I9R7_9AGAR</name>
<dbReference type="EMBL" id="ML769389">
    <property type="protein sequence ID" value="KAE9408852.1"/>
    <property type="molecule type" value="Genomic_DNA"/>
</dbReference>
<dbReference type="AlphaFoldDB" id="A0A6A4I9R7"/>
<dbReference type="Gene3D" id="3.30.710.10">
    <property type="entry name" value="Potassium Channel Kv1.1, Chain A"/>
    <property type="match status" value="1"/>
</dbReference>
<dbReference type="OrthoDB" id="8117402at2759"/>
<dbReference type="Proteomes" id="UP000799118">
    <property type="component" value="Unassembled WGS sequence"/>
</dbReference>
<keyword evidence="2" id="KW-1185">Reference proteome</keyword>
<organism evidence="1 2">
    <name type="scientific">Gymnopus androsaceus JB14</name>
    <dbReference type="NCBI Taxonomy" id="1447944"/>
    <lineage>
        <taxon>Eukaryota</taxon>
        <taxon>Fungi</taxon>
        <taxon>Dikarya</taxon>
        <taxon>Basidiomycota</taxon>
        <taxon>Agaricomycotina</taxon>
        <taxon>Agaricomycetes</taxon>
        <taxon>Agaricomycetidae</taxon>
        <taxon>Agaricales</taxon>
        <taxon>Marasmiineae</taxon>
        <taxon>Omphalotaceae</taxon>
        <taxon>Gymnopus</taxon>
    </lineage>
</organism>
<evidence type="ECO:0000313" key="2">
    <source>
        <dbReference type="Proteomes" id="UP000799118"/>
    </source>
</evidence>
<proteinExistence type="predicted"/>
<sequence length="417" mass="47445">MADDLNRGHPVSVTTPDLHTLKRKRFSSDEIIPMDEAPVPGPSRERARRDPTYYYEDGSCILLIEDTLFNVHRSLLSRDNSSFCTLFTLPQGSHEAEGQSDENPIVLLGDKPSEFRHFLWALYALPPELQVVNSSSADLTQLIDIARISNKYSFKSLETWALDAVQEYVNRRPPHHPPSSTFFTGGDTNHTMNASPTQTHLALIENTEQLTRLIQLAQLCNHDRLLNSMIALLRQLMSRSLHYAYLSMALADDLNLRSLRGAAYLEVMQRGSFTGLGKKQMNEENEAEESLEITPAQQLRLLSGYWHLTRTWERFRSTPPTFAHAPSCSATWHQPGCTQAWVEFWKEKTRGEAVMSLGLADVIGRLKQVQKDYDRSGPTYMAHDCKLAARRSLLECIKTVEERLPDYFSDEGLEDDF</sequence>
<reference evidence="1" key="1">
    <citation type="journal article" date="2019" name="Environ. Microbiol.">
        <title>Fungal ecological strategies reflected in gene transcription - a case study of two litter decomposers.</title>
        <authorList>
            <person name="Barbi F."/>
            <person name="Kohler A."/>
            <person name="Barry K."/>
            <person name="Baskaran P."/>
            <person name="Daum C."/>
            <person name="Fauchery L."/>
            <person name="Ihrmark K."/>
            <person name="Kuo A."/>
            <person name="LaButti K."/>
            <person name="Lipzen A."/>
            <person name="Morin E."/>
            <person name="Grigoriev I.V."/>
            <person name="Henrissat B."/>
            <person name="Lindahl B."/>
            <person name="Martin F."/>
        </authorList>
    </citation>
    <scope>NUCLEOTIDE SEQUENCE</scope>
    <source>
        <strain evidence="1">JB14</strain>
    </source>
</reference>
<protein>
    <recommendedName>
        <fullName evidence="3">BTB domain-containing protein</fullName>
    </recommendedName>
</protein>